<dbReference type="SUPFAM" id="SSF53335">
    <property type="entry name" value="S-adenosyl-L-methionine-dependent methyltransferases"/>
    <property type="match status" value="1"/>
</dbReference>
<gene>
    <name evidence="1" type="ORF">ASIM_LOCUS5217</name>
</gene>
<dbReference type="Gene3D" id="3.40.50.150">
    <property type="entry name" value="Vaccinia Virus protein VP39"/>
    <property type="match status" value="1"/>
</dbReference>
<name>A0A0M3JCT1_ANISI</name>
<keyword evidence="2" id="KW-1185">Reference proteome</keyword>
<reference evidence="3" key="1">
    <citation type="submission" date="2017-02" db="UniProtKB">
        <authorList>
            <consortium name="WormBaseParasite"/>
        </authorList>
    </citation>
    <scope>IDENTIFICATION</scope>
</reference>
<dbReference type="OrthoDB" id="419617at2759"/>
<dbReference type="AlphaFoldDB" id="A0A0M3JCT1"/>
<dbReference type="InterPro" id="IPR051720">
    <property type="entry name" value="rRNA_MeTrfase/Polyamine_Synth"/>
</dbReference>
<proteinExistence type="predicted"/>
<sequence length="75" mass="8241">MKRFKKKKHFEWFLSELDTFDEPKLNLEQYATSPELAVAILDTINDNGHIEGCCVADIGCGCGILGLGALKVGAR</sequence>
<dbReference type="WBParaSite" id="ASIM_0000541401-mRNA-1">
    <property type="protein sequence ID" value="ASIM_0000541401-mRNA-1"/>
    <property type="gene ID" value="ASIM_0000541401"/>
</dbReference>
<dbReference type="PANTHER" id="PTHR23290:SF0">
    <property type="entry name" value="RRNA N6-ADENOSINE-METHYLTRANSFERASE METTL5"/>
    <property type="match status" value="1"/>
</dbReference>
<accession>A0A0M3JCT1</accession>
<organism evidence="3">
    <name type="scientific">Anisakis simplex</name>
    <name type="common">Herring worm</name>
    <dbReference type="NCBI Taxonomy" id="6269"/>
    <lineage>
        <taxon>Eukaryota</taxon>
        <taxon>Metazoa</taxon>
        <taxon>Ecdysozoa</taxon>
        <taxon>Nematoda</taxon>
        <taxon>Chromadorea</taxon>
        <taxon>Rhabditida</taxon>
        <taxon>Spirurina</taxon>
        <taxon>Ascaridomorpha</taxon>
        <taxon>Ascaridoidea</taxon>
        <taxon>Anisakidae</taxon>
        <taxon>Anisakis</taxon>
        <taxon>Anisakis simplex complex</taxon>
    </lineage>
</organism>
<reference evidence="1 2" key="2">
    <citation type="submission" date="2018-11" db="EMBL/GenBank/DDBJ databases">
        <authorList>
            <consortium name="Pathogen Informatics"/>
        </authorList>
    </citation>
    <scope>NUCLEOTIDE SEQUENCE [LARGE SCALE GENOMIC DNA]</scope>
</reference>
<evidence type="ECO:0000313" key="3">
    <source>
        <dbReference type="WBParaSite" id="ASIM_0000541401-mRNA-1"/>
    </source>
</evidence>
<evidence type="ECO:0000313" key="1">
    <source>
        <dbReference type="EMBL" id="VDK25179.1"/>
    </source>
</evidence>
<dbReference type="PANTHER" id="PTHR23290">
    <property type="entry name" value="RRNA N6-ADENOSINE-METHYLTRANSFERASE METTL5"/>
    <property type="match status" value="1"/>
</dbReference>
<dbReference type="Proteomes" id="UP000267096">
    <property type="component" value="Unassembled WGS sequence"/>
</dbReference>
<dbReference type="InterPro" id="IPR029063">
    <property type="entry name" value="SAM-dependent_MTases_sf"/>
</dbReference>
<dbReference type="EMBL" id="UYRR01009966">
    <property type="protein sequence ID" value="VDK25179.1"/>
    <property type="molecule type" value="Genomic_DNA"/>
</dbReference>
<protein>
    <submittedName>
        <fullName evidence="3">Methyltransferase-like protein 5 (inferred by orthology to a human protein)</fullName>
    </submittedName>
</protein>
<evidence type="ECO:0000313" key="2">
    <source>
        <dbReference type="Proteomes" id="UP000267096"/>
    </source>
</evidence>
<dbReference type="GO" id="GO:0008988">
    <property type="term" value="F:rRNA (adenine-N6-)-methyltransferase activity"/>
    <property type="evidence" value="ECO:0007669"/>
    <property type="project" value="TreeGrafter"/>
</dbReference>